<name>A0ABW4NG17_9SPHN</name>
<evidence type="ECO:0000313" key="1">
    <source>
        <dbReference type="EMBL" id="MFD1787745.1"/>
    </source>
</evidence>
<gene>
    <name evidence="1" type="ORF">ACFSC3_09180</name>
</gene>
<protein>
    <recommendedName>
        <fullName evidence="3">Mor transcription activator domain-containing protein</fullName>
    </recommendedName>
</protein>
<keyword evidence="2" id="KW-1185">Reference proteome</keyword>
<organism evidence="1 2">
    <name type="scientific">Sphingomonas floccifaciens</name>
    <dbReference type="NCBI Taxonomy" id="1844115"/>
    <lineage>
        <taxon>Bacteria</taxon>
        <taxon>Pseudomonadati</taxon>
        <taxon>Pseudomonadota</taxon>
        <taxon>Alphaproteobacteria</taxon>
        <taxon>Sphingomonadales</taxon>
        <taxon>Sphingomonadaceae</taxon>
        <taxon>Sphingomonas</taxon>
    </lineage>
</organism>
<evidence type="ECO:0000313" key="2">
    <source>
        <dbReference type="Proteomes" id="UP001597283"/>
    </source>
</evidence>
<evidence type="ECO:0008006" key="3">
    <source>
        <dbReference type="Google" id="ProtNLM"/>
    </source>
</evidence>
<reference evidence="2" key="1">
    <citation type="journal article" date="2019" name="Int. J. Syst. Evol. Microbiol.">
        <title>The Global Catalogue of Microorganisms (GCM) 10K type strain sequencing project: providing services to taxonomists for standard genome sequencing and annotation.</title>
        <authorList>
            <consortium name="The Broad Institute Genomics Platform"/>
            <consortium name="The Broad Institute Genome Sequencing Center for Infectious Disease"/>
            <person name="Wu L."/>
            <person name="Ma J."/>
        </authorList>
    </citation>
    <scope>NUCLEOTIDE SEQUENCE [LARGE SCALE GENOMIC DNA]</scope>
    <source>
        <strain evidence="2">Q85</strain>
    </source>
</reference>
<accession>A0ABW4NG17</accession>
<dbReference type="Proteomes" id="UP001597283">
    <property type="component" value="Unassembled WGS sequence"/>
</dbReference>
<dbReference type="EMBL" id="JBHUFC010000003">
    <property type="protein sequence ID" value="MFD1787745.1"/>
    <property type="molecule type" value="Genomic_DNA"/>
</dbReference>
<sequence>MPSAGDQMMAELVDAIGADAAYLLARKLGGTTIYVPRRVGDHHPLRIALGLEIAAKLSAWYGGGRLSIPKQPERRARVRELRRVSSLTVAGIALETGYSERQVYRLLREPDDRQQDLFADRQT</sequence>
<comment type="caution">
    <text evidence="1">The sequence shown here is derived from an EMBL/GenBank/DDBJ whole genome shotgun (WGS) entry which is preliminary data.</text>
</comment>
<proteinExistence type="predicted"/>